<keyword evidence="6 8" id="KW-0324">Glycolysis</keyword>
<dbReference type="InterPro" id="IPR013785">
    <property type="entry name" value="Aldolase_TIM"/>
</dbReference>
<feature type="active site" description="Proton acceptor" evidence="8">
    <location>
        <position position="165"/>
    </location>
</feature>
<evidence type="ECO:0000256" key="1">
    <source>
        <dbReference type="ARBA" id="ARBA00004680"/>
    </source>
</evidence>
<dbReference type="InterPro" id="IPR035990">
    <property type="entry name" value="TIM_sf"/>
</dbReference>
<dbReference type="AlphaFoldDB" id="A0AAW7YWJ4"/>
<comment type="subunit">
    <text evidence="8 9">Homodimer.</text>
</comment>
<dbReference type="GO" id="GO:0019563">
    <property type="term" value="P:glycerol catabolic process"/>
    <property type="evidence" value="ECO:0007669"/>
    <property type="project" value="TreeGrafter"/>
</dbReference>
<evidence type="ECO:0000313" key="10">
    <source>
        <dbReference type="EMBL" id="MDO6575810.1"/>
    </source>
</evidence>
<feature type="binding site" evidence="8">
    <location>
        <begin position="231"/>
        <end position="232"/>
    </location>
    <ligand>
        <name>substrate</name>
    </ligand>
</feature>
<comment type="subcellular location">
    <subcellularLocation>
        <location evidence="8 9">Cytoplasm</location>
    </subcellularLocation>
</comment>
<dbReference type="GO" id="GO:0046166">
    <property type="term" value="P:glyceraldehyde-3-phosphate biosynthetic process"/>
    <property type="evidence" value="ECO:0007669"/>
    <property type="project" value="TreeGrafter"/>
</dbReference>
<comment type="catalytic activity">
    <reaction evidence="8 9">
        <text>D-glyceraldehyde 3-phosphate = dihydroxyacetone phosphate</text>
        <dbReference type="Rhea" id="RHEA:18585"/>
        <dbReference type="ChEBI" id="CHEBI:57642"/>
        <dbReference type="ChEBI" id="CHEBI:59776"/>
        <dbReference type="EC" id="5.3.1.1"/>
    </reaction>
</comment>
<evidence type="ECO:0000256" key="4">
    <source>
        <dbReference type="ARBA" id="ARBA00022432"/>
    </source>
</evidence>
<comment type="caution">
    <text evidence="10">The sequence shown here is derived from an EMBL/GenBank/DDBJ whole genome shotgun (WGS) entry which is preliminary data.</text>
</comment>
<evidence type="ECO:0000256" key="9">
    <source>
        <dbReference type="RuleBase" id="RU363013"/>
    </source>
</evidence>
<sequence>MNNNKRKPLVAGNWKMNGNRSLVTTFNDAFENNALVNVDVVICPPALYLSAFSTQAFALGGQDVSHLDNGAHTGDLSADMLSELGCTYAIVGHSERRDDHGESNSLVAKKAKKSIASGLTPIICVGESLDIRESGQVESFIGEQLDALVDGLTVEELSKSVLAYEPVWAIGTGKTASPEQAQDVHEFIRGYFAKVDAELAQGLRILYGGSVKADNAKTLFAQQDVDGGLIGGASLKTEDFISICQAAN</sequence>
<reference evidence="10" key="1">
    <citation type="submission" date="2023-07" db="EMBL/GenBank/DDBJ databases">
        <title>Genome content predicts the carbon catabolic preferences of heterotrophic bacteria.</title>
        <authorList>
            <person name="Gralka M."/>
        </authorList>
    </citation>
    <scope>NUCLEOTIDE SEQUENCE</scope>
    <source>
        <strain evidence="10">F2M12</strain>
    </source>
</reference>
<dbReference type="CDD" id="cd00311">
    <property type="entry name" value="TIM"/>
    <property type="match status" value="1"/>
</dbReference>
<dbReference type="GeneID" id="83257532"/>
<comment type="pathway">
    <text evidence="2">Carbohydrate metabolism; erythritol degradation.</text>
</comment>
<evidence type="ECO:0000313" key="11">
    <source>
        <dbReference type="Proteomes" id="UP001170717"/>
    </source>
</evidence>
<protein>
    <recommendedName>
        <fullName evidence="8 9">Triosephosphate isomerase</fullName>
        <shortName evidence="8">TIM</shortName>
        <shortName evidence="8">TPI</shortName>
        <ecNumber evidence="8 9">5.3.1.1</ecNumber>
    </recommendedName>
    <alternativeName>
        <fullName evidence="8">Triose-phosphate isomerase</fullName>
    </alternativeName>
</protein>
<evidence type="ECO:0000256" key="2">
    <source>
        <dbReference type="ARBA" id="ARBA00004939"/>
    </source>
</evidence>
<keyword evidence="7 8" id="KW-0413">Isomerase</keyword>
<feature type="active site" description="Electrophile" evidence="8">
    <location>
        <position position="93"/>
    </location>
</feature>
<dbReference type="Pfam" id="PF00121">
    <property type="entry name" value="TIM"/>
    <property type="match status" value="1"/>
</dbReference>
<dbReference type="EMBL" id="JAUOQI010000001">
    <property type="protein sequence ID" value="MDO6575810.1"/>
    <property type="molecule type" value="Genomic_DNA"/>
</dbReference>
<dbReference type="HAMAP" id="MF_00147_B">
    <property type="entry name" value="TIM_B"/>
    <property type="match status" value="1"/>
</dbReference>
<dbReference type="NCBIfam" id="TIGR00419">
    <property type="entry name" value="tim"/>
    <property type="match status" value="1"/>
</dbReference>
<dbReference type="GO" id="GO:0006096">
    <property type="term" value="P:glycolytic process"/>
    <property type="evidence" value="ECO:0007669"/>
    <property type="project" value="UniProtKB-UniRule"/>
</dbReference>
<dbReference type="InterPro" id="IPR022896">
    <property type="entry name" value="TrioseP_Isoase_bac/euk"/>
</dbReference>
<comment type="pathway">
    <text evidence="1 8 9">Carbohydrate degradation; glycolysis; D-glyceraldehyde 3-phosphate from glycerone phosphate: step 1/1.</text>
</comment>
<dbReference type="Gene3D" id="3.20.20.70">
    <property type="entry name" value="Aldolase class I"/>
    <property type="match status" value="1"/>
</dbReference>
<dbReference type="FunFam" id="3.20.20.70:FF:000016">
    <property type="entry name" value="Triosephosphate isomerase"/>
    <property type="match status" value="1"/>
</dbReference>
<gene>
    <name evidence="8 10" type="primary">tpiA</name>
    <name evidence="10" type="ORF">Q4527_00300</name>
</gene>
<comment type="pathway">
    <text evidence="8 9">Carbohydrate biosynthesis; gluconeogenesis.</text>
</comment>
<proteinExistence type="inferred from homology"/>
<comment type="function">
    <text evidence="8">Involved in the gluconeogenesis. Catalyzes stereospecifically the conversion of dihydroxyacetone phosphate (DHAP) to D-glyceraldehyde-3-phosphate (G3P).</text>
</comment>
<dbReference type="SUPFAM" id="SSF51351">
    <property type="entry name" value="Triosephosphate isomerase (TIM)"/>
    <property type="match status" value="1"/>
</dbReference>
<dbReference type="InterPro" id="IPR000652">
    <property type="entry name" value="Triosephosphate_isomerase"/>
</dbReference>
<feature type="binding site" evidence="8">
    <location>
        <position position="210"/>
    </location>
    <ligand>
        <name>substrate</name>
    </ligand>
</feature>
<dbReference type="PROSITE" id="PS00171">
    <property type="entry name" value="TIM_1"/>
    <property type="match status" value="1"/>
</dbReference>
<accession>A0AAW7YWJ4</accession>
<organism evidence="10 11">
    <name type="scientific">Alteromonas stellipolaris</name>
    <dbReference type="NCBI Taxonomy" id="233316"/>
    <lineage>
        <taxon>Bacteria</taxon>
        <taxon>Pseudomonadati</taxon>
        <taxon>Pseudomonadota</taxon>
        <taxon>Gammaproteobacteria</taxon>
        <taxon>Alteromonadales</taxon>
        <taxon>Alteromonadaceae</taxon>
        <taxon>Alteromonas/Salinimonas group</taxon>
        <taxon>Alteromonas</taxon>
    </lineage>
</organism>
<name>A0AAW7YWJ4_9ALTE</name>
<dbReference type="Proteomes" id="UP001170717">
    <property type="component" value="Unassembled WGS sequence"/>
</dbReference>
<feature type="binding site" evidence="8">
    <location>
        <position position="171"/>
    </location>
    <ligand>
        <name>substrate</name>
    </ligand>
</feature>
<evidence type="ECO:0000256" key="5">
    <source>
        <dbReference type="ARBA" id="ARBA00022490"/>
    </source>
</evidence>
<dbReference type="PANTHER" id="PTHR21139">
    <property type="entry name" value="TRIOSEPHOSPHATE ISOMERASE"/>
    <property type="match status" value="1"/>
</dbReference>
<comment type="similarity">
    <text evidence="3 8 9">Belongs to the triosephosphate isomerase family.</text>
</comment>
<evidence type="ECO:0000256" key="6">
    <source>
        <dbReference type="ARBA" id="ARBA00023152"/>
    </source>
</evidence>
<feature type="binding site" evidence="8">
    <location>
        <begin position="13"/>
        <end position="15"/>
    </location>
    <ligand>
        <name>substrate</name>
    </ligand>
</feature>
<dbReference type="GO" id="GO:0006094">
    <property type="term" value="P:gluconeogenesis"/>
    <property type="evidence" value="ECO:0007669"/>
    <property type="project" value="UniProtKB-UniRule"/>
</dbReference>
<evidence type="ECO:0000256" key="8">
    <source>
        <dbReference type="HAMAP-Rule" id="MF_00147"/>
    </source>
</evidence>
<evidence type="ECO:0000256" key="3">
    <source>
        <dbReference type="ARBA" id="ARBA00007422"/>
    </source>
</evidence>
<dbReference type="InterPro" id="IPR020861">
    <property type="entry name" value="Triosephosphate_isomerase_AS"/>
</dbReference>
<dbReference type="GO" id="GO:0004807">
    <property type="term" value="F:triose-phosphate isomerase activity"/>
    <property type="evidence" value="ECO:0007669"/>
    <property type="project" value="UniProtKB-UniRule"/>
</dbReference>
<dbReference type="EC" id="5.3.1.1" evidence="8 9"/>
<dbReference type="PANTHER" id="PTHR21139:SF42">
    <property type="entry name" value="TRIOSEPHOSPHATE ISOMERASE"/>
    <property type="match status" value="1"/>
</dbReference>
<dbReference type="RefSeq" id="WP_082604928.1">
    <property type="nucleotide sequence ID" value="NZ_CAXIBE010000023.1"/>
</dbReference>
<dbReference type="PROSITE" id="PS51440">
    <property type="entry name" value="TIM_2"/>
    <property type="match status" value="1"/>
</dbReference>
<keyword evidence="4 8" id="KW-0312">Gluconeogenesis</keyword>
<keyword evidence="5 8" id="KW-0963">Cytoplasm</keyword>
<dbReference type="GO" id="GO:0005829">
    <property type="term" value="C:cytosol"/>
    <property type="evidence" value="ECO:0007669"/>
    <property type="project" value="TreeGrafter"/>
</dbReference>
<evidence type="ECO:0000256" key="7">
    <source>
        <dbReference type="ARBA" id="ARBA00023235"/>
    </source>
</evidence>